<reference evidence="2 4" key="3">
    <citation type="journal article" date="2011" name="PLoS Biol.">
        <title>Modernizing reference genome assemblies.</title>
        <authorList>
            <person name="Church D.M."/>
            <person name="Schneider V.A."/>
            <person name="Graves T."/>
            <person name="Auger K."/>
            <person name="Cunningham F."/>
            <person name="Bouk N."/>
            <person name="Chen H.C."/>
            <person name="Agarwala R."/>
            <person name="McLaren W.M."/>
            <person name="Ritchie G.R."/>
            <person name="Albracht D."/>
            <person name="Kremitzki M."/>
            <person name="Rock S."/>
            <person name="Kotkiewicz H."/>
            <person name="Kremitzki C."/>
            <person name="Wollam A."/>
            <person name="Trani L."/>
            <person name="Fulton L."/>
            <person name="Fulton R."/>
            <person name="Matthews L."/>
            <person name="Whitehead S."/>
            <person name="Chow W."/>
            <person name="Torrance J."/>
            <person name="Dunn M."/>
            <person name="Harden G."/>
            <person name="Threadgold G."/>
            <person name="Wood J."/>
            <person name="Collins J."/>
            <person name="Heath P."/>
            <person name="Griffiths G."/>
            <person name="Pelan S."/>
            <person name="Grafham D."/>
            <person name="Eichler E.E."/>
            <person name="Weinstock G."/>
            <person name="Mardis E.R."/>
            <person name="Wilson R.K."/>
            <person name="Howe K."/>
            <person name="Flicek P."/>
            <person name="Hubbard T."/>
        </authorList>
    </citation>
    <scope>NUCLEOTIDE SEQUENCE [LARGE SCALE GENOMIC DNA]</scope>
    <source>
        <strain evidence="2 4">C57BL/6J</strain>
    </source>
</reference>
<protein>
    <submittedName>
        <fullName evidence="2">Holocytochrome c synthetase</fullName>
    </submittedName>
</protein>
<gene>
    <name evidence="2 3" type="primary">Hccs</name>
</gene>
<evidence type="ECO:0007829" key="6">
    <source>
        <dbReference type="ProteomicsDB" id="G3UXK7"/>
    </source>
</evidence>
<name>G3UXK7_MOUSE</name>
<dbReference type="GeneTree" id="ENSGT00390000004175"/>
<dbReference type="AlphaFoldDB" id="G3UXK7"/>
<evidence type="ECO:0000313" key="4">
    <source>
        <dbReference type="Proteomes" id="UP000000589"/>
    </source>
</evidence>
<dbReference type="Antibodypedia" id="479">
    <property type="antibodies" value="309 antibodies from 33 providers"/>
</dbReference>
<dbReference type="HOGENOM" id="CLU_2399109_0_0_1"/>
<organism evidence="2 4">
    <name type="scientific">Mus musculus</name>
    <name type="common">Mouse</name>
    <dbReference type="NCBI Taxonomy" id="10090"/>
    <lineage>
        <taxon>Eukaryota</taxon>
        <taxon>Metazoa</taxon>
        <taxon>Chordata</taxon>
        <taxon>Craniata</taxon>
        <taxon>Vertebrata</taxon>
        <taxon>Euteleostomi</taxon>
        <taxon>Mammalia</taxon>
        <taxon>Eutheria</taxon>
        <taxon>Euarchontoglires</taxon>
        <taxon>Glires</taxon>
        <taxon>Rodentia</taxon>
        <taxon>Myomorpha</taxon>
        <taxon>Muroidea</taxon>
        <taxon>Muridae</taxon>
        <taxon>Murinae</taxon>
        <taxon>Mus</taxon>
        <taxon>Mus</taxon>
    </lineage>
</organism>
<reference evidence="2 4" key="1">
    <citation type="journal article" date="2009" name="PLoS Biol.">
        <title>Lineage-specific biology revealed by a finished genome assembly of the mouse.</title>
        <authorList>
            <consortium name="Mouse Genome Sequencing Consortium"/>
            <person name="Church D.M."/>
            <person name="Goodstadt L."/>
            <person name="Hillier L.W."/>
            <person name="Zody M.C."/>
            <person name="Goldstein S."/>
            <person name="She X."/>
            <person name="Bult C.J."/>
            <person name="Agarwala R."/>
            <person name="Cherry J.L."/>
            <person name="DiCuccio M."/>
            <person name="Hlavina W."/>
            <person name="Kapustin Y."/>
            <person name="Meric P."/>
            <person name="Maglott D."/>
            <person name="Birtle Z."/>
            <person name="Marques A.C."/>
            <person name="Graves T."/>
            <person name="Zhou S."/>
            <person name="Teague B."/>
            <person name="Potamousis K."/>
            <person name="Churas C."/>
            <person name="Place M."/>
            <person name="Herschleb J."/>
            <person name="Runnheim R."/>
            <person name="Forrest D."/>
            <person name="Amos-Landgraf J."/>
            <person name="Schwartz D.C."/>
            <person name="Cheng Z."/>
            <person name="Lindblad-Toh K."/>
            <person name="Eichler E.E."/>
            <person name="Ponting C.P."/>
        </authorList>
    </citation>
    <scope>NUCLEOTIDE SEQUENCE [LARGE SCALE GENOMIC DNA]</scope>
    <source>
        <strain evidence="2 4">C57BL/6J</strain>
    </source>
</reference>
<sequence length="93" mass="9552">MGASASSPATAVNASNASDGQPASPPSGCPMHKGQRKGCPVTAATSDLTSESKAHTVPAHQDRAYDYVECPVTGARAKDKESLDPSNLVEVER</sequence>
<dbReference type="ExpressionAtlas" id="G3UXK7">
    <property type="expression patterns" value="baseline and differential"/>
</dbReference>
<accession>G3UXK7</accession>
<evidence type="ECO:0000256" key="1">
    <source>
        <dbReference type="SAM" id="MobiDB-lite"/>
    </source>
</evidence>
<feature type="compositionally biased region" description="Polar residues" evidence="1">
    <location>
        <begin position="1"/>
        <end position="21"/>
    </location>
</feature>
<reference evidence="2" key="5">
    <citation type="submission" date="2025-09" db="UniProtKB">
        <authorList>
            <consortium name="Ensembl"/>
        </authorList>
    </citation>
    <scope>IDENTIFICATION</scope>
    <source>
        <strain evidence="2">C57BL/6J</strain>
    </source>
</reference>
<proteinExistence type="evidence at protein level"/>
<dbReference type="MGI" id="MGI:106911">
    <property type="gene designation" value="Hccs"/>
</dbReference>
<keyword evidence="5 6" id="KW-1267">Proteomics identification</keyword>
<dbReference type="ProteomicsDB" id="308074"/>
<dbReference type="VEuPathDB" id="HostDB:ENSMUSG00000031352"/>
<dbReference type="PeptideAtlas" id="G3UXK7"/>
<reference evidence="7" key="2">
    <citation type="journal article" date="2010" name="Cell">
        <title>A tissue-specific atlas of mouse protein phosphorylation and expression.</title>
        <authorList>
            <person name="Huttlin E.L."/>
            <person name="Jedrychowski M.P."/>
            <person name="Elias J.E."/>
            <person name="Goswami T."/>
            <person name="Rad R."/>
            <person name="Beausoleil S.A."/>
            <person name="Villen J."/>
            <person name="Haas W."/>
            <person name="Sowa M.E."/>
            <person name="Gygi S.P."/>
        </authorList>
    </citation>
    <scope>IDENTIFICATION BY MASS SPECTROMETRY [LARGE SCALE ANALYSIS]</scope>
</reference>
<dbReference type="Ensembl" id="ENSMUST00000154638.9">
    <property type="protein sequence ID" value="ENSMUSP00000133731.2"/>
    <property type="gene ID" value="ENSMUSG00000031352.11"/>
</dbReference>
<evidence type="ECO:0000313" key="2">
    <source>
        <dbReference type="Ensembl" id="ENSMUSP00000133731.2"/>
    </source>
</evidence>
<dbReference type="AGR" id="MGI:106911"/>
<evidence type="ECO:0007829" key="5">
    <source>
        <dbReference type="PeptideAtlas" id="G3UXK7"/>
    </source>
</evidence>
<evidence type="ECO:0000313" key="3">
    <source>
        <dbReference type="MGI" id="MGI:106911"/>
    </source>
</evidence>
<feature type="region of interest" description="Disordered" evidence="1">
    <location>
        <begin position="1"/>
        <end position="62"/>
    </location>
</feature>
<dbReference type="Bgee" id="ENSMUSG00000031352">
    <property type="expression patterns" value="Expressed in heart right ventricle and 255 other cell types or tissues"/>
</dbReference>
<keyword evidence="4" id="KW-1185">Reference proteome</keyword>
<reference evidence="2" key="4">
    <citation type="submission" date="2025-08" db="UniProtKB">
        <authorList>
            <consortium name="Ensembl"/>
        </authorList>
    </citation>
    <scope>IDENTIFICATION</scope>
    <source>
        <strain evidence="2">C57BL/6J</strain>
    </source>
</reference>
<dbReference type="SMR" id="G3UXK7"/>
<feature type="compositionally biased region" description="Basic and acidic residues" evidence="1">
    <location>
        <begin position="50"/>
        <end position="62"/>
    </location>
</feature>
<dbReference type="Proteomes" id="UP000000589">
    <property type="component" value="Chromosome X"/>
</dbReference>
<evidence type="ECO:0007829" key="7">
    <source>
        <dbReference type="PubMed" id="21183079"/>
    </source>
</evidence>